<organism evidence="2 3">
    <name type="scientific">Halorubellus litoreus</name>
    <dbReference type="NCBI Taxonomy" id="755308"/>
    <lineage>
        <taxon>Archaea</taxon>
        <taxon>Methanobacteriati</taxon>
        <taxon>Methanobacteriota</taxon>
        <taxon>Stenosarchaea group</taxon>
        <taxon>Halobacteria</taxon>
        <taxon>Halobacteriales</taxon>
        <taxon>Halorubellaceae</taxon>
        <taxon>Halorubellus</taxon>
    </lineage>
</organism>
<evidence type="ECO:0000313" key="3">
    <source>
        <dbReference type="Proteomes" id="UP001596395"/>
    </source>
</evidence>
<sequence>MPPDDDQRNPGVVPGDSNGTAAPSQGEPPEEPTDVEPSEPDVRHADEYGSVIDAESVGADPTGKRPVNDVIEMYAQPDTLLSFPAGTYRLDPLKLEDVSDFAIASASSERATFVAPAGVCTDRPYLWFQDVSGVLFDGIDVDFTADGAGGEVRFIADGDVTVQNARFSGSCDGQIAIFRLDVVNPDASALVKNIAASHDDDRQLTGIYVGHEHAGEVTFENCDISEFTDNGLYASTPGLDNNGNGPVHVVGGSYTNNNISNVRLGTTGSTARDVHVTIESIPDGYQPNARGIRLRDRRGQLVEDCSVTMGAGVSESFGAIVSHGAHEGGVVRNTAVHVDTRKVPAIHAFRPDADDYDPLEFENVTVTGDASGSYAATLFGRDGTVFRNCAFQQRGDTRGGIYFADAEGCRIVDSYIETDRNPIVAVRSDVLVQNTTIVTPRGSWHIDNAVLQDGTFNPA</sequence>
<feature type="compositionally biased region" description="Acidic residues" evidence="1">
    <location>
        <begin position="28"/>
        <end position="39"/>
    </location>
</feature>
<evidence type="ECO:0000256" key="1">
    <source>
        <dbReference type="SAM" id="MobiDB-lite"/>
    </source>
</evidence>
<accession>A0ABD5VLB8</accession>
<dbReference type="InterPro" id="IPR011050">
    <property type="entry name" value="Pectin_lyase_fold/virulence"/>
</dbReference>
<dbReference type="EMBL" id="JBHSXN010000003">
    <property type="protein sequence ID" value="MFC6954558.1"/>
    <property type="molecule type" value="Genomic_DNA"/>
</dbReference>
<gene>
    <name evidence="2" type="ORF">ACFQGB_16965</name>
</gene>
<protein>
    <submittedName>
        <fullName evidence="2">Right-handed parallel beta-helix repeat-containing protein</fullName>
    </submittedName>
</protein>
<dbReference type="Proteomes" id="UP001596395">
    <property type="component" value="Unassembled WGS sequence"/>
</dbReference>
<comment type="caution">
    <text evidence="2">The sequence shown here is derived from an EMBL/GenBank/DDBJ whole genome shotgun (WGS) entry which is preliminary data.</text>
</comment>
<reference evidence="2 3" key="1">
    <citation type="journal article" date="2019" name="Int. J. Syst. Evol. Microbiol.">
        <title>The Global Catalogue of Microorganisms (GCM) 10K type strain sequencing project: providing services to taxonomists for standard genome sequencing and annotation.</title>
        <authorList>
            <consortium name="The Broad Institute Genomics Platform"/>
            <consortium name="The Broad Institute Genome Sequencing Center for Infectious Disease"/>
            <person name="Wu L."/>
            <person name="Ma J."/>
        </authorList>
    </citation>
    <scope>NUCLEOTIDE SEQUENCE [LARGE SCALE GENOMIC DNA]</scope>
    <source>
        <strain evidence="2 3">GX26</strain>
    </source>
</reference>
<dbReference type="RefSeq" id="WP_336351502.1">
    <property type="nucleotide sequence ID" value="NZ_JAZAQL010000003.1"/>
</dbReference>
<dbReference type="SUPFAM" id="SSF51126">
    <property type="entry name" value="Pectin lyase-like"/>
    <property type="match status" value="1"/>
</dbReference>
<name>A0ABD5VLB8_9EURY</name>
<proteinExistence type="predicted"/>
<feature type="region of interest" description="Disordered" evidence="1">
    <location>
        <begin position="1"/>
        <end position="66"/>
    </location>
</feature>
<dbReference type="AlphaFoldDB" id="A0ABD5VLB8"/>
<evidence type="ECO:0000313" key="2">
    <source>
        <dbReference type="EMBL" id="MFC6954558.1"/>
    </source>
</evidence>
<keyword evidence="3" id="KW-1185">Reference proteome</keyword>